<gene>
    <name evidence="1" type="ORF">MSKU9_1165</name>
</gene>
<protein>
    <submittedName>
        <fullName evidence="1">Uncharacterized protein</fullName>
    </submittedName>
</protein>
<proteinExistence type="predicted"/>
<reference evidence="2" key="1">
    <citation type="submission" date="2017-01" db="EMBL/GenBank/DDBJ databases">
        <title>Komagataeibacter sp. MSKU9 whole genome sequencing project.</title>
        <authorList>
            <person name="Matsutani M."/>
            <person name="Naloka K."/>
            <person name="Theeragool G."/>
            <person name="Yakushi T."/>
            <person name="Matsushita K."/>
        </authorList>
    </citation>
    <scope>NUCLEOTIDE SEQUENCE [LARGE SCALE GENOMIC DNA]</scope>
    <source>
        <strain evidence="2">MSKU9</strain>
    </source>
</reference>
<dbReference type="EMBL" id="BDLU01000032">
    <property type="protein sequence ID" value="GCE83024.1"/>
    <property type="molecule type" value="Genomic_DNA"/>
</dbReference>
<organism evidence="1 2">
    <name type="scientific">Komagataeibacter diospyri</name>
    <dbReference type="NCBI Taxonomy" id="1932662"/>
    <lineage>
        <taxon>Bacteria</taxon>
        <taxon>Pseudomonadati</taxon>
        <taxon>Pseudomonadota</taxon>
        <taxon>Alphaproteobacteria</taxon>
        <taxon>Acetobacterales</taxon>
        <taxon>Acetobacteraceae</taxon>
        <taxon>Komagataeibacter</taxon>
    </lineage>
</organism>
<evidence type="ECO:0000313" key="2">
    <source>
        <dbReference type="Proteomes" id="UP000315095"/>
    </source>
</evidence>
<evidence type="ECO:0000313" key="1">
    <source>
        <dbReference type="EMBL" id="GCE83024.1"/>
    </source>
</evidence>
<comment type="caution">
    <text evidence="1">The sequence shown here is derived from an EMBL/GenBank/DDBJ whole genome shotgun (WGS) entry which is preliminary data.</text>
</comment>
<dbReference type="OrthoDB" id="7262891at2"/>
<keyword evidence="2" id="KW-1185">Reference proteome</keyword>
<accession>A0A4P5NS76</accession>
<dbReference type="RefSeq" id="WP_141260414.1">
    <property type="nucleotide sequence ID" value="NZ_BDLU01000032.1"/>
</dbReference>
<dbReference type="AlphaFoldDB" id="A0A4P5NS76"/>
<sequence>MSYGNASRLADHVVSEAPCRSFHFSRPNSSAYWFNLMWIRGKLILTGDGCDMTFTHHQACSSFDAAIKWASESEMDYLLRKADQREEYDADATLQAIIQWANAPVIEALNGGVDERYVQYVEDGRKKYRTVRTPRRDGYRHLYQEYRRAVAAGMQDDFLDNVEVEDPRPITCRETRPEWLDMAHPVFSDFYDFNQCWMRWLRLWMDTLGSDWDPRSSVFTPAMVATHDGRWRIKDELQRRLDEPGSRGLDCIFEGSVDCVYSWTHAQKYQFEAIQFACRQIIAAGLVDMTVKVP</sequence>
<name>A0A4P5NS76_9PROT</name>
<dbReference type="Proteomes" id="UP000315095">
    <property type="component" value="Unassembled WGS sequence"/>
</dbReference>